<evidence type="ECO:0008006" key="3">
    <source>
        <dbReference type="Google" id="ProtNLM"/>
    </source>
</evidence>
<proteinExistence type="predicted"/>
<sequence length="113" mass="13556">MHIVGIWDITMHEQLPHFSTFSKNYSRRFKDSDLFETIFARILCEVNKYGFIDDENIFIDGTHIKANANTHKYRNEVIEESARVYEKSLKEEINKDRELHNKKPLKEKKLQKN</sequence>
<gene>
    <name evidence="1" type="ORF">CNEO_10217</name>
</gene>
<dbReference type="Proteomes" id="UP000789738">
    <property type="component" value="Unassembled WGS sequence"/>
</dbReference>
<organism evidence="1 2">
    <name type="scientific">Clostridium neonatale</name>
    <dbReference type="NCBI Taxonomy" id="137838"/>
    <lineage>
        <taxon>Bacteria</taxon>
        <taxon>Bacillati</taxon>
        <taxon>Bacillota</taxon>
        <taxon>Clostridia</taxon>
        <taxon>Eubacteriales</taxon>
        <taxon>Clostridiaceae</taxon>
        <taxon>Clostridium</taxon>
    </lineage>
</organism>
<name>A0AA86JWL1_9CLOT</name>
<accession>A0AA86JWL1</accession>
<dbReference type="EMBL" id="CAKJVE010000001">
    <property type="protein sequence ID" value="CAG9701692.1"/>
    <property type="molecule type" value="Genomic_DNA"/>
</dbReference>
<protein>
    <recommendedName>
        <fullName evidence="3">Transposase</fullName>
    </recommendedName>
</protein>
<evidence type="ECO:0000313" key="2">
    <source>
        <dbReference type="Proteomes" id="UP000789738"/>
    </source>
</evidence>
<evidence type="ECO:0000313" key="1">
    <source>
        <dbReference type="EMBL" id="CAG9701692.1"/>
    </source>
</evidence>
<dbReference type="AlphaFoldDB" id="A0AA86JWL1"/>
<reference evidence="1" key="1">
    <citation type="submission" date="2021-10" db="EMBL/GenBank/DDBJ databases">
        <authorList>
            <person name="Mesa V."/>
        </authorList>
    </citation>
    <scope>NUCLEOTIDE SEQUENCE</scope>
    <source>
        <strain evidence="1">CC3_PB</strain>
    </source>
</reference>
<comment type="caution">
    <text evidence="1">The sequence shown here is derived from an EMBL/GenBank/DDBJ whole genome shotgun (WGS) entry which is preliminary data.</text>
</comment>